<dbReference type="Gene3D" id="3.40.1190.20">
    <property type="match status" value="1"/>
</dbReference>
<reference evidence="4 5" key="1">
    <citation type="submission" date="2018-03" db="EMBL/GenBank/DDBJ databases">
        <title>Ahniella affigens gen. nov., sp. nov., a gammaproteobacterium isolated from sandy soil near a stream.</title>
        <authorList>
            <person name="Ko Y."/>
            <person name="Kim J.-H."/>
        </authorList>
    </citation>
    <scope>NUCLEOTIDE SEQUENCE [LARGE SCALE GENOMIC DNA]</scope>
    <source>
        <strain evidence="4 5">D13</strain>
    </source>
</reference>
<evidence type="ECO:0000313" key="4">
    <source>
        <dbReference type="EMBL" id="AVP99769.1"/>
    </source>
</evidence>
<reference evidence="4 5" key="2">
    <citation type="submission" date="2018-03" db="EMBL/GenBank/DDBJ databases">
        <authorList>
            <person name="Keele B.F."/>
        </authorList>
    </citation>
    <scope>NUCLEOTIDE SEQUENCE [LARGE SCALE GENOMIC DNA]</scope>
    <source>
        <strain evidence="4 5">D13</strain>
    </source>
</reference>
<dbReference type="AlphaFoldDB" id="A0A2P1PY47"/>
<dbReference type="InterPro" id="IPR029056">
    <property type="entry name" value="Ribokinase-like"/>
</dbReference>
<dbReference type="InterPro" id="IPR002173">
    <property type="entry name" value="Carboh/pur_kinase_PfkB_CS"/>
</dbReference>
<dbReference type="EMBL" id="CP027860">
    <property type="protein sequence ID" value="AVP99769.1"/>
    <property type="molecule type" value="Genomic_DNA"/>
</dbReference>
<dbReference type="OrthoDB" id="9779730at2"/>
<keyword evidence="1" id="KW-0808">Transferase</keyword>
<keyword evidence="5" id="KW-1185">Reference proteome</keyword>
<dbReference type="CDD" id="cd01942">
    <property type="entry name" value="ribokinase_group_A"/>
    <property type="match status" value="1"/>
</dbReference>
<dbReference type="PANTHER" id="PTHR10584">
    <property type="entry name" value="SUGAR KINASE"/>
    <property type="match status" value="1"/>
</dbReference>
<proteinExistence type="predicted"/>
<feature type="domain" description="Carbohydrate kinase PfkB" evidence="3">
    <location>
        <begin position="36"/>
        <end position="290"/>
    </location>
</feature>
<organism evidence="4 5">
    <name type="scientific">Ahniella affigens</name>
    <dbReference type="NCBI Taxonomy" id="2021234"/>
    <lineage>
        <taxon>Bacteria</taxon>
        <taxon>Pseudomonadati</taxon>
        <taxon>Pseudomonadota</taxon>
        <taxon>Gammaproteobacteria</taxon>
        <taxon>Lysobacterales</taxon>
        <taxon>Rhodanobacteraceae</taxon>
        <taxon>Ahniella</taxon>
    </lineage>
</organism>
<keyword evidence="2 4" id="KW-0418">Kinase</keyword>
<dbReference type="Pfam" id="PF00294">
    <property type="entry name" value="PfkB"/>
    <property type="match status" value="1"/>
</dbReference>
<evidence type="ECO:0000259" key="3">
    <source>
        <dbReference type="Pfam" id="PF00294"/>
    </source>
</evidence>
<dbReference type="SUPFAM" id="SSF53613">
    <property type="entry name" value="Ribokinase-like"/>
    <property type="match status" value="1"/>
</dbReference>
<dbReference type="PROSITE" id="PS00583">
    <property type="entry name" value="PFKB_KINASES_1"/>
    <property type="match status" value="1"/>
</dbReference>
<sequence>MSALICGSLAYDTIMVFQDQFKNHILPDKVHILNVAFLVPRMRREFGGCAGNIAYNLKLLGGEPIPMAAVGQDFGPYREYFESCGIRLDQVREIKDLYTAQAFITTDLDDNQITAFHPGAMMRSHEASVRDVAGVKFGIVAPDGRDAMLNHARDFADLGIPFIFDPGQAMPLFNGDEFRAFIELADYVTVNDYESNLLAERTGWTEAEIASRVKAYIVTRGPKGAQIHTKEQTFEIPAANPVRVVDPTGCGDAFRAGLIFGLMHGCDFATTGRIASLMGALKIEHHGTQNQRFNYEQFADQFRQQFGYALAL</sequence>
<gene>
    <name evidence="4" type="ORF">C7S18_22475</name>
</gene>
<dbReference type="PANTHER" id="PTHR10584:SF166">
    <property type="entry name" value="RIBOKINASE"/>
    <property type="match status" value="1"/>
</dbReference>
<dbReference type="InterPro" id="IPR011611">
    <property type="entry name" value="PfkB_dom"/>
</dbReference>
<dbReference type="GO" id="GO:0016301">
    <property type="term" value="F:kinase activity"/>
    <property type="evidence" value="ECO:0007669"/>
    <property type="project" value="UniProtKB-KW"/>
</dbReference>
<dbReference type="RefSeq" id="WP_106893688.1">
    <property type="nucleotide sequence ID" value="NZ_CP027860.1"/>
</dbReference>
<evidence type="ECO:0000313" key="5">
    <source>
        <dbReference type="Proteomes" id="UP000241074"/>
    </source>
</evidence>
<evidence type="ECO:0000256" key="1">
    <source>
        <dbReference type="ARBA" id="ARBA00022679"/>
    </source>
</evidence>
<dbReference type="Proteomes" id="UP000241074">
    <property type="component" value="Chromosome"/>
</dbReference>
<name>A0A2P1PY47_9GAMM</name>
<protein>
    <submittedName>
        <fullName evidence="4">Carbohydrate kinase family protein</fullName>
    </submittedName>
</protein>
<accession>A0A2P1PY47</accession>
<evidence type="ECO:0000256" key="2">
    <source>
        <dbReference type="ARBA" id="ARBA00022777"/>
    </source>
</evidence>
<dbReference type="KEGG" id="xba:C7S18_22475"/>